<dbReference type="CDD" id="cd01285">
    <property type="entry name" value="nucleoside_deaminase"/>
    <property type="match status" value="1"/>
</dbReference>
<dbReference type="RefSeq" id="WP_213359216.1">
    <property type="nucleotide sequence ID" value="NZ_BSFM01000017.1"/>
</dbReference>
<protein>
    <submittedName>
        <fullName evidence="4">tRNA-specific adenosine deaminase</fullName>
    </submittedName>
</protein>
<gene>
    <name evidence="4" type="ORF">GCM10017653_36550</name>
</gene>
<dbReference type="AlphaFoldDB" id="A0A9W6NCE8"/>
<feature type="domain" description="CMP/dCMP-type deaminase" evidence="3">
    <location>
        <begin position="1"/>
        <end position="114"/>
    </location>
</feature>
<dbReference type="GO" id="GO:0008270">
    <property type="term" value="F:zinc ion binding"/>
    <property type="evidence" value="ECO:0007669"/>
    <property type="project" value="InterPro"/>
</dbReference>
<dbReference type="GO" id="GO:0006152">
    <property type="term" value="P:purine nucleoside catabolic process"/>
    <property type="evidence" value="ECO:0007669"/>
    <property type="project" value="TreeGrafter"/>
</dbReference>
<dbReference type="PROSITE" id="PS00903">
    <property type="entry name" value="CYT_DCMP_DEAMINASES_1"/>
    <property type="match status" value="1"/>
</dbReference>
<comment type="caution">
    <text evidence="4">The sequence shown here is derived from an EMBL/GenBank/DDBJ whole genome shotgun (WGS) entry which is preliminary data.</text>
</comment>
<dbReference type="PROSITE" id="PS51747">
    <property type="entry name" value="CYT_DCMP_DEAMINASES_2"/>
    <property type="match status" value="1"/>
</dbReference>
<dbReference type="InterPro" id="IPR002125">
    <property type="entry name" value="CMP_dCMP_dom"/>
</dbReference>
<keyword evidence="5" id="KW-1185">Reference proteome</keyword>
<evidence type="ECO:0000259" key="3">
    <source>
        <dbReference type="PROSITE" id="PS51747"/>
    </source>
</evidence>
<keyword evidence="1" id="KW-0479">Metal-binding</keyword>
<reference evidence="4" key="1">
    <citation type="journal article" date="2014" name="Int. J. Syst. Evol. Microbiol.">
        <title>Complete genome sequence of Corynebacterium casei LMG S-19264T (=DSM 44701T), isolated from a smear-ripened cheese.</title>
        <authorList>
            <consortium name="US DOE Joint Genome Institute (JGI-PGF)"/>
            <person name="Walter F."/>
            <person name="Albersmeier A."/>
            <person name="Kalinowski J."/>
            <person name="Ruckert C."/>
        </authorList>
    </citation>
    <scope>NUCLEOTIDE SEQUENCE</scope>
    <source>
        <strain evidence="4">VKM B-2789</strain>
    </source>
</reference>
<dbReference type="PANTHER" id="PTHR11079">
    <property type="entry name" value="CYTOSINE DEAMINASE FAMILY MEMBER"/>
    <property type="match status" value="1"/>
</dbReference>
<dbReference type="Proteomes" id="UP001143330">
    <property type="component" value="Unassembled WGS sequence"/>
</dbReference>
<evidence type="ECO:0000256" key="1">
    <source>
        <dbReference type="ARBA" id="ARBA00022723"/>
    </source>
</evidence>
<accession>A0A9W6NCE8</accession>
<dbReference type="PANTHER" id="PTHR11079:SF161">
    <property type="entry name" value="CMP_DCMP-TYPE DEAMINASE DOMAIN-CONTAINING PROTEIN"/>
    <property type="match status" value="1"/>
</dbReference>
<dbReference type="Pfam" id="PF00383">
    <property type="entry name" value="dCMP_cyt_deam_1"/>
    <property type="match status" value="1"/>
</dbReference>
<organism evidence="4 5">
    <name type="scientific">Ancylobacter defluvii</name>
    <dbReference type="NCBI Taxonomy" id="1282440"/>
    <lineage>
        <taxon>Bacteria</taxon>
        <taxon>Pseudomonadati</taxon>
        <taxon>Pseudomonadota</taxon>
        <taxon>Alphaproteobacteria</taxon>
        <taxon>Hyphomicrobiales</taxon>
        <taxon>Xanthobacteraceae</taxon>
        <taxon>Ancylobacter</taxon>
    </lineage>
</organism>
<sequence>MYREEFMRRAIDISREALEKPGTEPFGCVIVKDGAIIGEGLNHSLAHFDPTSHGEVEAIRDACRRLECVDLTGCELYTSCEPCAMCVATMEVAGISQLYYAASMRQAGAAFASLTRAERHPIDTEALRTAAGALVEERAMPSQQEMDADAVAILDSWAKARKAATAISD</sequence>
<name>A0A9W6NCE8_9HYPH</name>
<reference evidence="4" key="2">
    <citation type="submission" date="2023-01" db="EMBL/GenBank/DDBJ databases">
        <authorList>
            <person name="Sun Q."/>
            <person name="Evtushenko L."/>
        </authorList>
    </citation>
    <scope>NUCLEOTIDE SEQUENCE</scope>
    <source>
        <strain evidence="4">VKM B-2789</strain>
    </source>
</reference>
<evidence type="ECO:0000256" key="2">
    <source>
        <dbReference type="ARBA" id="ARBA00022833"/>
    </source>
</evidence>
<proteinExistence type="predicted"/>
<evidence type="ECO:0000313" key="4">
    <source>
        <dbReference type="EMBL" id="GLK85585.1"/>
    </source>
</evidence>
<dbReference type="InterPro" id="IPR016192">
    <property type="entry name" value="APOBEC/CMP_deaminase_Zn-bd"/>
</dbReference>
<dbReference type="GO" id="GO:0047974">
    <property type="term" value="F:guanosine deaminase activity"/>
    <property type="evidence" value="ECO:0007669"/>
    <property type="project" value="TreeGrafter"/>
</dbReference>
<dbReference type="SUPFAM" id="SSF53927">
    <property type="entry name" value="Cytidine deaminase-like"/>
    <property type="match status" value="1"/>
</dbReference>
<dbReference type="EMBL" id="BSFM01000017">
    <property type="protein sequence ID" value="GLK85585.1"/>
    <property type="molecule type" value="Genomic_DNA"/>
</dbReference>
<dbReference type="Gene3D" id="3.40.140.10">
    <property type="entry name" value="Cytidine Deaminase, domain 2"/>
    <property type="match status" value="1"/>
</dbReference>
<dbReference type="InterPro" id="IPR016193">
    <property type="entry name" value="Cytidine_deaminase-like"/>
</dbReference>
<evidence type="ECO:0000313" key="5">
    <source>
        <dbReference type="Proteomes" id="UP001143330"/>
    </source>
</evidence>
<keyword evidence="2" id="KW-0862">Zinc</keyword>